<dbReference type="EMBL" id="JAROCD010000009">
    <property type="protein sequence ID" value="MDN4603316.1"/>
    <property type="molecule type" value="Genomic_DNA"/>
</dbReference>
<dbReference type="RefSeq" id="WP_301247933.1">
    <property type="nucleotide sequence ID" value="NZ_JAROCD010000009.1"/>
</dbReference>
<name>A0ABT8JFD4_9BACL</name>
<gene>
    <name evidence="1" type="ORF">P5G61_18905</name>
</gene>
<accession>A0ABT8JFD4</accession>
<comment type="caution">
    <text evidence="1">The sequence shown here is derived from an EMBL/GenBank/DDBJ whole genome shotgun (WGS) entry which is preliminary data.</text>
</comment>
<evidence type="ECO:0000313" key="1">
    <source>
        <dbReference type="EMBL" id="MDN4603316.1"/>
    </source>
</evidence>
<sequence>MEQLIVMDHFDQEIVEVVLLSKARRFLSVALSLVLLLTIVGCQKAVASKVTVNEHDTNLLASNELLIKTSEVVKEIEIKSPEGKVEVKKALVSEYVPVNSSAYLLATGQDPLEQEIVKVVDVTYLDEPNR</sequence>
<keyword evidence="2" id="KW-1185">Reference proteome</keyword>
<protein>
    <submittedName>
        <fullName evidence="1">Uncharacterized protein</fullName>
    </submittedName>
</protein>
<reference evidence="1" key="1">
    <citation type="submission" date="2023-03" db="EMBL/GenBank/DDBJ databases">
        <title>MT1 and MT2 Draft Genomes of Novel Species.</title>
        <authorList>
            <person name="Venkateswaran K."/>
        </authorList>
    </citation>
    <scope>NUCLEOTIDE SEQUENCE</scope>
    <source>
        <strain evidence="1">F6_3S_P_1C</strain>
    </source>
</reference>
<organism evidence="1 2">
    <name type="scientific">Paenibacillus vandeheii</name>
    <dbReference type="NCBI Taxonomy" id="3035917"/>
    <lineage>
        <taxon>Bacteria</taxon>
        <taxon>Bacillati</taxon>
        <taxon>Bacillota</taxon>
        <taxon>Bacilli</taxon>
        <taxon>Bacillales</taxon>
        <taxon>Paenibacillaceae</taxon>
        <taxon>Paenibacillus</taxon>
    </lineage>
</organism>
<dbReference type="Proteomes" id="UP001174205">
    <property type="component" value="Unassembled WGS sequence"/>
</dbReference>
<evidence type="ECO:0000313" key="2">
    <source>
        <dbReference type="Proteomes" id="UP001174205"/>
    </source>
</evidence>
<proteinExistence type="predicted"/>